<dbReference type="Gene3D" id="3.30.110.20">
    <property type="entry name" value="Alba-like domain"/>
    <property type="match status" value="1"/>
</dbReference>
<name>A0AA36MY92_9DINO</name>
<organism evidence="2 3">
    <name type="scientific">Effrenium voratum</name>
    <dbReference type="NCBI Taxonomy" id="2562239"/>
    <lineage>
        <taxon>Eukaryota</taxon>
        <taxon>Sar</taxon>
        <taxon>Alveolata</taxon>
        <taxon>Dinophyceae</taxon>
        <taxon>Suessiales</taxon>
        <taxon>Symbiodiniaceae</taxon>
        <taxon>Effrenium</taxon>
    </lineage>
</organism>
<evidence type="ECO:0000313" key="3">
    <source>
        <dbReference type="Proteomes" id="UP001178507"/>
    </source>
</evidence>
<dbReference type="AlphaFoldDB" id="A0AA36MY92"/>
<dbReference type="InterPro" id="IPR007347">
    <property type="entry name" value="SpoVS"/>
</dbReference>
<proteinExistence type="predicted"/>
<dbReference type="Pfam" id="PF04232">
    <property type="entry name" value="SpoVS"/>
    <property type="match status" value="1"/>
</dbReference>
<dbReference type="Proteomes" id="UP001178507">
    <property type="component" value="Unassembled WGS sequence"/>
</dbReference>
<comment type="caution">
    <text evidence="2">The sequence shown here is derived from an EMBL/GenBank/DDBJ whole genome shotgun (WGS) entry which is preliminary data.</text>
</comment>
<gene>
    <name evidence="2" type="ORF">EVOR1521_LOCUS11068</name>
</gene>
<keyword evidence="3" id="KW-1185">Reference proteome</keyword>
<dbReference type="EMBL" id="CAUJNA010001090">
    <property type="protein sequence ID" value="CAJ1384151.1"/>
    <property type="molecule type" value="Genomic_DNA"/>
</dbReference>
<evidence type="ECO:0000256" key="1">
    <source>
        <dbReference type="ARBA" id="ARBA00022884"/>
    </source>
</evidence>
<accession>A0AA36MY92</accession>
<dbReference type="InterPro" id="IPR036882">
    <property type="entry name" value="Alba-like_dom_sf"/>
</dbReference>
<protein>
    <submittedName>
        <fullName evidence="2">Uncharacterized protein</fullName>
    </submittedName>
</protein>
<reference evidence="2" key="1">
    <citation type="submission" date="2023-08" db="EMBL/GenBank/DDBJ databases">
        <authorList>
            <person name="Chen Y."/>
            <person name="Shah S."/>
            <person name="Dougan E. K."/>
            <person name="Thang M."/>
            <person name="Chan C."/>
        </authorList>
    </citation>
    <scope>NUCLEOTIDE SEQUENCE</scope>
</reference>
<dbReference type="GO" id="GO:0003723">
    <property type="term" value="F:RNA binding"/>
    <property type="evidence" value="ECO:0007669"/>
    <property type="project" value="UniProtKB-KW"/>
</dbReference>
<keyword evidence="1" id="KW-0694">RNA-binding</keyword>
<sequence>MQAVLQLRGSNTATVKEGMRANGIAEDIVDLQKLIVNHFKYLERHLAAPSEDAQKLMVEVTGTNAIKTVVRSILTAEASLNNGGWRDPCRLALSPSRVLDEPREDVGERRGLQLCVRCTTGLPPPVQGEIRVARGTNVGLLAGAIAKRLRSHGAALVRGAGAVALKHQLRAVAIASGYLAERGELENCDLVVLPRFEEVEVTDASKKLTENLLTVYKLPHRDSQP</sequence>
<evidence type="ECO:0000313" key="2">
    <source>
        <dbReference type="EMBL" id="CAJ1384151.1"/>
    </source>
</evidence>